<feature type="compositionally biased region" description="Acidic residues" evidence="1">
    <location>
        <begin position="279"/>
        <end position="288"/>
    </location>
</feature>
<dbReference type="EMBL" id="KN819336">
    <property type="protein sequence ID" value="KIJ15664.1"/>
    <property type="molecule type" value="Genomic_DNA"/>
</dbReference>
<feature type="compositionally biased region" description="Basic and acidic residues" evidence="1">
    <location>
        <begin position="886"/>
        <end position="903"/>
    </location>
</feature>
<reference evidence="3 4" key="1">
    <citation type="submission" date="2014-06" db="EMBL/GenBank/DDBJ databases">
        <authorList>
            <consortium name="DOE Joint Genome Institute"/>
            <person name="Kuo A."/>
            <person name="Kohler A."/>
            <person name="Nagy L.G."/>
            <person name="Floudas D."/>
            <person name="Copeland A."/>
            <person name="Barry K.W."/>
            <person name="Cichocki N."/>
            <person name="Veneault-Fourrey C."/>
            <person name="LaButti K."/>
            <person name="Lindquist E.A."/>
            <person name="Lipzen A."/>
            <person name="Lundell T."/>
            <person name="Morin E."/>
            <person name="Murat C."/>
            <person name="Sun H."/>
            <person name="Tunlid A."/>
            <person name="Henrissat B."/>
            <person name="Grigoriev I.V."/>
            <person name="Hibbett D.S."/>
            <person name="Martin F."/>
            <person name="Nordberg H.P."/>
            <person name="Cantor M.N."/>
            <person name="Hua S.X."/>
        </authorList>
    </citation>
    <scope>NUCLEOTIDE SEQUENCE [LARGE SCALE GENOMIC DNA]</scope>
    <source>
        <strain evidence="3 4">ATCC 200175</strain>
    </source>
</reference>
<dbReference type="InterPro" id="IPR035899">
    <property type="entry name" value="DBL_dom_sf"/>
</dbReference>
<dbReference type="Pfam" id="PF00621">
    <property type="entry name" value="RhoGEF"/>
    <property type="match status" value="1"/>
</dbReference>
<dbReference type="PANTHER" id="PTHR22834">
    <property type="entry name" value="NUCLEAR FUSION PROTEIN FUS2"/>
    <property type="match status" value="1"/>
</dbReference>
<feature type="compositionally biased region" description="Low complexity" evidence="1">
    <location>
        <begin position="985"/>
        <end position="996"/>
    </location>
</feature>
<reference evidence="4" key="2">
    <citation type="submission" date="2015-01" db="EMBL/GenBank/DDBJ databases">
        <title>Evolutionary Origins and Diversification of the Mycorrhizal Mutualists.</title>
        <authorList>
            <consortium name="DOE Joint Genome Institute"/>
            <consortium name="Mycorrhizal Genomics Consortium"/>
            <person name="Kohler A."/>
            <person name="Kuo A."/>
            <person name="Nagy L.G."/>
            <person name="Floudas D."/>
            <person name="Copeland A."/>
            <person name="Barry K.W."/>
            <person name="Cichocki N."/>
            <person name="Veneault-Fourrey C."/>
            <person name="LaButti K."/>
            <person name="Lindquist E.A."/>
            <person name="Lipzen A."/>
            <person name="Lundell T."/>
            <person name="Morin E."/>
            <person name="Murat C."/>
            <person name="Riley R."/>
            <person name="Ohm R."/>
            <person name="Sun H."/>
            <person name="Tunlid A."/>
            <person name="Henrissat B."/>
            <person name="Grigoriev I.V."/>
            <person name="Hibbett D.S."/>
            <person name="Martin F."/>
        </authorList>
    </citation>
    <scope>NUCLEOTIDE SEQUENCE [LARGE SCALE GENOMIC DNA]</scope>
    <source>
        <strain evidence="4">ATCC 200175</strain>
    </source>
</reference>
<keyword evidence="4" id="KW-1185">Reference proteome</keyword>
<dbReference type="Proteomes" id="UP000053647">
    <property type="component" value="Unassembled WGS sequence"/>
</dbReference>
<dbReference type="GO" id="GO:0005085">
    <property type="term" value="F:guanyl-nucleotide exchange factor activity"/>
    <property type="evidence" value="ECO:0007669"/>
    <property type="project" value="InterPro"/>
</dbReference>
<feature type="compositionally biased region" description="Acidic residues" evidence="1">
    <location>
        <begin position="1"/>
        <end position="11"/>
    </location>
</feature>
<feature type="compositionally biased region" description="Polar residues" evidence="1">
    <location>
        <begin position="1025"/>
        <end position="1041"/>
    </location>
</feature>
<feature type="compositionally biased region" description="Low complexity" evidence="1">
    <location>
        <begin position="963"/>
        <end position="972"/>
    </location>
</feature>
<feature type="region of interest" description="Disordered" evidence="1">
    <location>
        <begin position="1"/>
        <end position="208"/>
    </location>
</feature>
<dbReference type="InterPro" id="IPR000219">
    <property type="entry name" value="DH_dom"/>
</dbReference>
<dbReference type="HOGENOM" id="CLU_004370_0_0_1"/>
<dbReference type="OrthoDB" id="10256089at2759"/>
<feature type="compositionally biased region" description="Basic and acidic residues" evidence="1">
    <location>
        <begin position="45"/>
        <end position="54"/>
    </location>
</feature>
<evidence type="ECO:0000259" key="2">
    <source>
        <dbReference type="PROSITE" id="PS50010"/>
    </source>
</evidence>
<feature type="compositionally biased region" description="Low complexity" evidence="1">
    <location>
        <begin position="1138"/>
        <end position="1155"/>
    </location>
</feature>
<proteinExistence type="predicted"/>
<dbReference type="CDD" id="cd00160">
    <property type="entry name" value="RhoGEF"/>
    <property type="match status" value="1"/>
</dbReference>
<accession>A0A0C9SZX5</accession>
<dbReference type="Gene3D" id="1.20.900.10">
    <property type="entry name" value="Dbl homology (DH) domain"/>
    <property type="match status" value="1"/>
</dbReference>
<dbReference type="SMART" id="SM00325">
    <property type="entry name" value="RhoGEF"/>
    <property type="match status" value="1"/>
</dbReference>
<dbReference type="SUPFAM" id="SSF48065">
    <property type="entry name" value="DBL homology domain (DH-domain)"/>
    <property type="match status" value="1"/>
</dbReference>
<feature type="region of interest" description="Disordered" evidence="1">
    <location>
        <begin position="886"/>
        <end position="1041"/>
    </location>
</feature>
<organism evidence="3 4">
    <name type="scientific">Paxillus involutus ATCC 200175</name>
    <dbReference type="NCBI Taxonomy" id="664439"/>
    <lineage>
        <taxon>Eukaryota</taxon>
        <taxon>Fungi</taxon>
        <taxon>Dikarya</taxon>
        <taxon>Basidiomycota</taxon>
        <taxon>Agaricomycotina</taxon>
        <taxon>Agaricomycetes</taxon>
        <taxon>Agaricomycetidae</taxon>
        <taxon>Boletales</taxon>
        <taxon>Paxilineae</taxon>
        <taxon>Paxillaceae</taxon>
        <taxon>Paxillus</taxon>
    </lineage>
</organism>
<feature type="compositionally biased region" description="Low complexity" evidence="1">
    <location>
        <begin position="146"/>
        <end position="176"/>
    </location>
</feature>
<dbReference type="PANTHER" id="PTHR22834:SF20">
    <property type="entry name" value="SH3 DOMAIN-CONTAINING PROTEIN"/>
    <property type="match status" value="1"/>
</dbReference>
<evidence type="ECO:0000256" key="1">
    <source>
        <dbReference type="SAM" id="MobiDB-lite"/>
    </source>
</evidence>
<evidence type="ECO:0000313" key="4">
    <source>
        <dbReference type="Proteomes" id="UP000053647"/>
    </source>
</evidence>
<gene>
    <name evidence="3" type="ORF">PAXINDRAFT_155633</name>
</gene>
<feature type="compositionally biased region" description="Low complexity" evidence="1">
    <location>
        <begin position="375"/>
        <end position="397"/>
    </location>
</feature>
<evidence type="ECO:0000313" key="3">
    <source>
        <dbReference type="EMBL" id="KIJ15664.1"/>
    </source>
</evidence>
<feature type="domain" description="DH" evidence="2">
    <location>
        <begin position="328"/>
        <end position="556"/>
    </location>
</feature>
<feature type="region of interest" description="Disordered" evidence="1">
    <location>
        <begin position="279"/>
        <end position="298"/>
    </location>
</feature>
<name>A0A0C9SZX5_PAXIN</name>
<dbReference type="InterPro" id="IPR051492">
    <property type="entry name" value="Dynamin-Rho_GEF"/>
</dbReference>
<sequence length="1249" mass="134426">MSDVRQDDEEGSPTADPLLGSDGDLGWGCRDGPSTRIGAGEGEDEACREKDREAVFSGEECDGSTGEKKGESQSLVSCESEEEKKEEKGLKRRSGGGAASDEADELREEPLPRSDRVGIVCAPQNYKRPRSLLDLKNAAAEPIGRNSSSGSTNDSCCSNRRSSNNGTSSPTAGTTPPAIPPRSPFRPRHQSSKDTPPGPSPQGTSFDTTITATASDIDTLGDDKEATRMAHTSMPMLRASFGVSLTALLATLEAETLQDKELPLPPDHEDELTIGYNDETEEEEDSDPDASQPSSTESLALELGIPPSLGTSAVADAATSNQPTVVTKRMHALLELLTSERAYASDLALIRDIHIPLALGKSPHMCTPSPPLFSPVPGSGSSSRTVSTASDSSTTSSQLGPPMTRDDVRIIFGNINDLALFSDQFVERLEEALGGVLEGGSGEDSVGALFLELIPALEPPYKTYITRHPTALAHLNALPPSPALSGYLSQTRTLASSLTHAWDLASLLIKPVQRLLKYSLLLGAIIDATSDSHGDRAALVKARQKMEEVARSVNEDRRRWEVVREVLGGAPIPNANGTGKPKKGSSTVNVGVSVAASAHVSRMRSLRGPKIKDVAENGPDNAEAVEVARLEGELQKHSAFLDKLAKDVRDWRSAMHASFVGLRQWGSTFGTVLGLTPSPDLPSGDPDEADPEMRSEAYDAFTSLLSTLPELSTALDKNLQLAFVPILCDLKAMIEPPTKLLGAMHSLEPLHTALLHTPYPPSKSRRPAQTLLTASQSYLALRSSLSSELPILLRALNRATGLAVRILAQEQTAFYEAVGERWGELWDALRVEGERCGGADETLRVWGERWSEVGVKLSGMKIVRKEKWWAEREKELRGIGWELRGEKERDNEKDSARDRDRREKPSRRSTGASSAANVVVTLAALDPAHVPSLQSPPTSSHSKRHHQSHHSIDSTASSRRRSGSTTTTPAPTQIHRRPSDESLRSGKSAKSTGKSSRNSRAEDEPPVPRLKPNFSGSNGGNSNGPQRTKSNPALSPLRTTPSVSSQVFVDLEAAYPPSPLSYATFDCEELDREGRGRSQRRPSLKSKLTDTFKPSHNRRRSSSVKSLGAPSSVAPSYHSSDMPLPPYSPSSSQFLQIHASPPSASSSSHRSRPSPTLAATRALYATRAIHPCFPPAGVSYRGLPFFSLVHGDSFDVLREYGHPSTHVDLPLYVDDGEDCLLLVRARSKGGGYDAGDVGWALASFLLPVD</sequence>
<feature type="region of interest" description="Disordered" evidence="1">
    <location>
        <begin position="1071"/>
        <end position="1155"/>
    </location>
</feature>
<dbReference type="AlphaFoldDB" id="A0A0C9SZX5"/>
<protein>
    <recommendedName>
        <fullName evidence="2">DH domain-containing protein</fullName>
    </recommendedName>
</protein>
<feature type="region of interest" description="Disordered" evidence="1">
    <location>
        <begin position="369"/>
        <end position="402"/>
    </location>
</feature>
<dbReference type="PROSITE" id="PS50010">
    <property type="entry name" value="DH_2"/>
    <property type="match status" value="1"/>
</dbReference>
<dbReference type="GO" id="GO:0005737">
    <property type="term" value="C:cytoplasm"/>
    <property type="evidence" value="ECO:0007669"/>
    <property type="project" value="TreeGrafter"/>
</dbReference>